<evidence type="ECO:0000313" key="6">
    <source>
        <dbReference type="EMBL" id="PTU31107.1"/>
    </source>
</evidence>
<name>A0A2T5MEW8_9GAMM</name>
<evidence type="ECO:0000256" key="3">
    <source>
        <dbReference type="ARBA" id="ARBA00022833"/>
    </source>
</evidence>
<dbReference type="EMBL" id="QANS01000004">
    <property type="protein sequence ID" value="PTU31107.1"/>
    <property type="molecule type" value="Genomic_DNA"/>
</dbReference>
<keyword evidence="3" id="KW-0862">Zinc</keyword>
<comment type="similarity">
    <text evidence="1">Belongs to the Gfa family.</text>
</comment>
<keyword evidence="7" id="KW-1185">Reference proteome</keyword>
<reference evidence="6 7" key="1">
    <citation type="submission" date="2018-04" db="EMBL/GenBank/DDBJ databases">
        <title>Novel species isolated from glacier.</title>
        <authorList>
            <person name="Liu Q."/>
            <person name="Xin Y.-H."/>
        </authorList>
    </citation>
    <scope>NUCLEOTIDE SEQUENCE [LARGE SCALE GENOMIC DNA]</scope>
    <source>
        <strain evidence="6 7">GT1R17</strain>
    </source>
</reference>
<dbReference type="GO" id="GO:0016846">
    <property type="term" value="F:carbon-sulfur lyase activity"/>
    <property type="evidence" value="ECO:0007669"/>
    <property type="project" value="InterPro"/>
</dbReference>
<accession>A0A2T5MEW8</accession>
<evidence type="ECO:0000259" key="5">
    <source>
        <dbReference type="PROSITE" id="PS51891"/>
    </source>
</evidence>
<dbReference type="GO" id="GO:0046872">
    <property type="term" value="F:metal ion binding"/>
    <property type="evidence" value="ECO:0007669"/>
    <property type="project" value="UniProtKB-KW"/>
</dbReference>
<dbReference type="InterPro" id="IPR011057">
    <property type="entry name" value="Mss4-like_sf"/>
</dbReference>
<gene>
    <name evidence="6" type="ORF">CJD38_12510</name>
</gene>
<feature type="domain" description="CENP-V/GFA" evidence="5">
    <location>
        <begin position="6"/>
        <end position="123"/>
    </location>
</feature>
<keyword evidence="2" id="KW-0479">Metal-binding</keyword>
<evidence type="ECO:0000256" key="4">
    <source>
        <dbReference type="ARBA" id="ARBA00023239"/>
    </source>
</evidence>
<evidence type="ECO:0000313" key="7">
    <source>
        <dbReference type="Proteomes" id="UP000244248"/>
    </source>
</evidence>
<dbReference type="Pfam" id="PF04828">
    <property type="entry name" value="GFA"/>
    <property type="match status" value="1"/>
</dbReference>
<evidence type="ECO:0000256" key="1">
    <source>
        <dbReference type="ARBA" id="ARBA00005495"/>
    </source>
</evidence>
<keyword evidence="4" id="KW-0456">Lyase</keyword>
<organism evidence="6 7">
    <name type="scientific">Stenotrophobium rhamnosiphilum</name>
    <dbReference type="NCBI Taxonomy" id="2029166"/>
    <lineage>
        <taxon>Bacteria</taxon>
        <taxon>Pseudomonadati</taxon>
        <taxon>Pseudomonadota</taxon>
        <taxon>Gammaproteobacteria</taxon>
        <taxon>Nevskiales</taxon>
        <taxon>Nevskiaceae</taxon>
        <taxon>Stenotrophobium</taxon>
    </lineage>
</organism>
<dbReference type="Gene3D" id="3.90.1590.10">
    <property type="entry name" value="glutathione-dependent formaldehyde- activating enzyme (gfa)"/>
    <property type="match status" value="1"/>
</dbReference>
<dbReference type="PANTHER" id="PTHR33337:SF40">
    <property type="entry name" value="CENP-V_GFA DOMAIN-CONTAINING PROTEIN-RELATED"/>
    <property type="match status" value="1"/>
</dbReference>
<sequence length="142" mass="15385">MSSSAHTGSCLCGGVTYRIDAPLQPIQICHCSKCRKAQGTPFVTNTPVNETDFVLLSGAELLKEFESSPGKQRVFCIGCGSPIYSKNVLVPGVLRIRAGLIDEQVTVELAAHFHVASQCSWWPINDDLPQFPYAFTPQGSAK</sequence>
<evidence type="ECO:0000256" key="2">
    <source>
        <dbReference type="ARBA" id="ARBA00022723"/>
    </source>
</evidence>
<dbReference type="PROSITE" id="PS51891">
    <property type="entry name" value="CENP_V_GFA"/>
    <property type="match status" value="1"/>
</dbReference>
<comment type="caution">
    <text evidence="6">The sequence shown here is derived from an EMBL/GenBank/DDBJ whole genome shotgun (WGS) entry which is preliminary data.</text>
</comment>
<dbReference type="PANTHER" id="PTHR33337">
    <property type="entry name" value="GFA DOMAIN-CONTAINING PROTEIN"/>
    <property type="match status" value="1"/>
</dbReference>
<dbReference type="SUPFAM" id="SSF51316">
    <property type="entry name" value="Mss4-like"/>
    <property type="match status" value="1"/>
</dbReference>
<proteinExistence type="inferred from homology"/>
<dbReference type="RefSeq" id="WP_107940694.1">
    <property type="nucleotide sequence ID" value="NZ_QANS01000004.1"/>
</dbReference>
<protein>
    <submittedName>
        <fullName evidence="6">GFA family protein</fullName>
    </submittedName>
</protein>
<dbReference type="AlphaFoldDB" id="A0A2T5MEW8"/>
<dbReference type="Proteomes" id="UP000244248">
    <property type="component" value="Unassembled WGS sequence"/>
</dbReference>
<dbReference type="OrthoDB" id="4188830at2"/>
<dbReference type="InterPro" id="IPR006913">
    <property type="entry name" value="CENP-V/GFA"/>
</dbReference>